<dbReference type="SUPFAM" id="SSF47090">
    <property type="entry name" value="PGBD-like"/>
    <property type="match status" value="2"/>
</dbReference>
<feature type="region of interest" description="Disordered" evidence="3">
    <location>
        <begin position="104"/>
        <end position="142"/>
    </location>
</feature>
<dbReference type="OrthoDB" id="1404170at2"/>
<dbReference type="SUPFAM" id="SSF53955">
    <property type="entry name" value="Lysozyme-like"/>
    <property type="match status" value="1"/>
</dbReference>
<dbReference type="Proteomes" id="UP000268084">
    <property type="component" value="Chromosome"/>
</dbReference>
<dbReference type="EMBL" id="CP034170">
    <property type="protein sequence ID" value="AZI59089.1"/>
    <property type="molecule type" value="Genomic_DNA"/>
</dbReference>
<feature type="chain" id="PRO_5018295825" description="Transglycosylase" evidence="4">
    <location>
        <begin position="21"/>
        <end position="304"/>
    </location>
</feature>
<feature type="domain" description="Peptidoglycan binding-like" evidence="5">
    <location>
        <begin position="156"/>
        <end position="202"/>
    </location>
</feature>
<evidence type="ECO:0000313" key="8">
    <source>
        <dbReference type="Proteomes" id="UP000268084"/>
    </source>
</evidence>
<dbReference type="GO" id="GO:0016787">
    <property type="term" value="F:hydrolase activity"/>
    <property type="evidence" value="ECO:0007669"/>
    <property type="project" value="UniProtKB-KW"/>
</dbReference>
<dbReference type="InterPro" id="IPR010618">
    <property type="entry name" value="RPF"/>
</dbReference>
<protein>
    <recommendedName>
        <fullName evidence="9">Transglycosylase</fullName>
    </recommendedName>
</protein>
<gene>
    <name evidence="7" type="ORF">EH165_14015</name>
</gene>
<keyword evidence="4" id="KW-0732">Signal</keyword>
<comment type="similarity">
    <text evidence="1">Belongs to the transglycosylase family. Rpf subfamily.</text>
</comment>
<feature type="domain" description="Resuscitation-promoting factor core lysozyme-like" evidence="6">
    <location>
        <begin position="23"/>
        <end position="93"/>
    </location>
</feature>
<dbReference type="RefSeq" id="WP_124799993.1">
    <property type="nucleotide sequence ID" value="NZ_CP034170.1"/>
</dbReference>
<evidence type="ECO:0008006" key="9">
    <source>
        <dbReference type="Google" id="ProtNLM"/>
    </source>
</evidence>
<organism evidence="7 8">
    <name type="scientific">Nakamurella antarctica</name>
    <dbReference type="NCBI Taxonomy" id="1902245"/>
    <lineage>
        <taxon>Bacteria</taxon>
        <taxon>Bacillati</taxon>
        <taxon>Actinomycetota</taxon>
        <taxon>Actinomycetes</taxon>
        <taxon>Nakamurellales</taxon>
        <taxon>Nakamurellaceae</taxon>
        <taxon>Nakamurella</taxon>
    </lineage>
</organism>
<dbReference type="Gene3D" id="1.10.101.10">
    <property type="entry name" value="PGBD-like superfamily/PGBD"/>
    <property type="match status" value="2"/>
</dbReference>
<feature type="compositionally biased region" description="Low complexity" evidence="3">
    <location>
        <begin position="120"/>
        <end position="140"/>
    </location>
</feature>
<dbReference type="CDD" id="cd13925">
    <property type="entry name" value="RPF"/>
    <property type="match status" value="1"/>
</dbReference>
<dbReference type="InterPro" id="IPR036365">
    <property type="entry name" value="PGBD-like_sf"/>
</dbReference>
<feature type="domain" description="Peptidoglycan binding-like" evidence="5">
    <location>
        <begin position="253"/>
        <end position="299"/>
    </location>
</feature>
<dbReference type="AlphaFoldDB" id="A0A3G8ZPC6"/>
<evidence type="ECO:0000259" key="6">
    <source>
        <dbReference type="Pfam" id="PF06737"/>
    </source>
</evidence>
<evidence type="ECO:0000256" key="4">
    <source>
        <dbReference type="SAM" id="SignalP"/>
    </source>
</evidence>
<proteinExistence type="inferred from homology"/>
<reference evidence="7 8" key="1">
    <citation type="submission" date="2018-11" db="EMBL/GenBank/DDBJ databases">
        <authorList>
            <person name="Da X."/>
        </authorList>
    </citation>
    <scope>NUCLEOTIDE SEQUENCE [LARGE SCALE GENOMIC DNA]</scope>
    <source>
        <strain evidence="7 8">S14-144</strain>
    </source>
</reference>
<dbReference type="Pfam" id="PF06737">
    <property type="entry name" value="Transglycosylas"/>
    <property type="match status" value="1"/>
</dbReference>
<dbReference type="Pfam" id="PF01471">
    <property type="entry name" value="PG_binding_1"/>
    <property type="match status" value="2"/>
</dbReference>
<name>A0A3G8ZPC6_9ACTN</name>
<keyword evidence="2" id="KW-0378">Hydrolase</keyword>
<reference evidence="7 8" key="2">
    <citation type="submission" date="2018-12" db="EMBL/GenBank/DDBJ databases">
        <title>Nakamurella antarcticus sp. nov., isolated from Antarctica South Shetland Islands soil.</title>
        <authorList>
            <person name="Peng F."/>
        </authorList>
    </citation>
    <scope>NUCLEOTIDE SEQUENCE [LARGE SCALE GENOMIC DNA]</scope>
    <source>
        <strain evidence="7 8">S14-144</strain>
    </source>
</reference>
<evidence type="ECO:0000256" key="2">
    <source>
        <dbReference type="ARBA" id="ARBA00022801"/>
    </source>
</evidence>
<accession>A0A3G8ZPC6</accession>
<feature type="signal peptide" evidence="4">
    <location>
        <begin position="1"/>
        <end position="20"/>
    </location>
</feature>
<dbReference type="InterPro" id="IPR002477">
    <property type="entry name" value="Peptidoglycan-bd-like"/>
</dbReference>
<dbReference type="InterPro" id="IPR023346">
    <property type="entry name" value="Lysozyme-like_dom_sf"/>
</dbReference>
<evidence type="ECO:0000256" key="1">
    <source>
        <dbReference type="ARBA" id="ARBA00010830"/>
    </source>
</evidence>
<dbReference type="KEGG" id="nak:EH165_14015"/>
<dbReference type="Gene3D" id="1.10.530.10">
    <property type="match status" value="1"/>
</dbReference>
<evidence type="ECO:0000256" key="3">
    <source>
        <dbReference type="SAM" id="MobiDB-lite"/>
    </source>
</evidence>
<keyword evidence="8" id="KW-1185">Reference proteome</keyword>
<dbReference type="InterPro" id="IPR036366">
    <property type="entry name" value="PGBDSf"/>
</dbReference>
<evidence type="ECO:0000259" key="5">
    <source>
        <dbReference type="Pfam" id="PF01471"/>
    </source>
</evidence>
<evidence type="ECO:0000313" key="7">
    <source>
        <dbReference type="EMBL" id="AZI59089.1"/>
    </source>
</evidence>
<sequence>MTTFFAVVSGLVVAGGVASADPTSADWAAVRQCESGGRYNINTGNGYYGAYQFDLPTWRSVGGSGLPSEATPAEQDLRALTLYRMRGWSPWICAALVGVSNDSDAKSGVKPPATGNQSSAPAGNEGAATPAAPGAPAYPGRQFREGDFSDALKVWQKQMGTRGYPLTGTGYFGPSTKAAVLKIQGEQGLNVVGFIGPKTWAAAWAGAAAAPTPATPYVPATDATCSVGAATAPTWPGKQFNPGDTARELQCFQRQMGKRGYGLSGTGFYGATTKTVVVDLQKRNGLNPSGILGPQTWKAAWEGK</sequence>